<protein>
    <submittedName>
        <fullName evidence="2">Uncharacterized protein</fullName>
    </submittedName>
</protein>
<accession>A0A2N5S0B6</accession>
<dbReference type="EMBL" id="PGCJ01001296">
    <property type="protein sequence ID" value="PLW06654.1"/>
    <property type="molecule type" value="Genomic_DNA"/>
</dbReference>
<evidence type="ECO:0000256" key="1">
    <source>
        <dbReference type="SAM" id="MobiDB-lite"/>
    </source>
</evidence>
<evidence type="ECO:0000313" key="3">
    <source>
        <dbReference type="Proteomes" id="UP000235388"/>
    </source>
</evidence>
<gene>
    <name evidence="2" type="ORF">PCANC_28461</name>
</gene>
<organism evidence="2 3">
    <name type="scientific">Puccinia coronata f. sp. avenae</name>
    <dbReference type="NCBI Taxonomy" id="200324"/>
    <lineage>
        <taxon>Eukaryota</taxon>
        <taxon>Fungi</taxon>
        <taxon>Dikarya</taxon>
        <taxon>Basidiomycota</taxon>
        <taxon>Pucciniomycotina</taxon>
        <taxon>Pucciniomycetes</taxon>
        <taxon>Pucciniales</taxon>
        <taxon>Pucciniaceae</taxon>
        <taxon>Puccinia</taxon>
    </lineage>
</organism>
<dbReference type="Proteomes" id="UP000235388">
    <property type="component" value="Unassembled WGS sequence"/>
</dbReference>
<sequence length="378" mass="43172">MESCQEEGHCILPALPRSRAFAELENSLLPLMGFDNLDCLTKAHPQYDPHRGVTPSEVNSRAASIALASNRSTPVPWPIEQQEFLAARQDQHLLPPPDQRNPLLPQWLLYVNAKEQNDCPMMRLALNQAISSQDALESLLGTQRMLEISKGWIAREDLALLDQDSQALTTHCQEPVLNTRPHTSPYLQNPALHQRLPLRNKQMRLASTNQQPAQPVHTPPLLMPVPTQPPTGHHVVPMVVEHIMPQCQDNQAPPQHVMAPPVHQTAHQYYGQEYYANQLPQHPPNYPPQAQLLPPQGGHQFTEQPHLTGPQYQRPYQRNRENSWHRRHDPMASMMQMGTFFMRAERTMSRMQRLRYRGRSYRGNHGNNQAPPPPGNYQ</sequence>
<feature type="region of interest" description="Disordered" evidence="1">
    <location>
        <begin position="281"/>
        <end position="331"/>
    </location>
</feature>
<proteinExistence type="predicted"/>
<evidence type="ECO:0000313" key="2">
    <source>
        <dbReference type="EMBL" id="PLW06654.1"/>
    </source>
</evidence>
<name>A0A2N5S0B6_9BASI</name>
<keyword evidence="3" id="KW-1185">Reference proteome</keyword>
<feature type="region of interest" description="Disordered" evidence="1">
    <location>
        <begin position="357"/>
        <end position="378"/>
    </location>
</feature>
<reference evidence="2 3" key="1">
    <citation type="submission" date="2017-11" db="EMBL/GenBank/DDBJ databases">
        <title>De novo assembly and phasing of dikaryotic genomes from two isolates of Puccinia coronata f. sp. avenae, the causal agent of oat crown rust.</title>
        <authorList>
            <person name="Miller M.E."/>
            <person name="Zhang Y."/>
            <person name="Omidvar V."/>
            <person name="Sperschneider J."/>
            <person name="Schwessinger B."/>
            <person name="Raley C."/>
            <person name="Palmer J.M."/>
            <person name="Garnica D."/>
            <person name="Upadhyaya N."/>
            <person name="Rathjen J."/>
            <person name="Taylor J.M."/>
            <person name="Park R.F."/>
            <person name="Dodds P.N."/>
            <person name="Hirsch C.D."/>
            <person name="Kianian S.F."/>
            <person name="Figueroa M."/>
        </authorList>
    </citation>
    <scope>NUCLEOTIDE SEQUENCE [LARGE SCALE GENOMIC DNA]</scope>
    <source>
        <strain evidence="2">12NC29</strain>
    </source>
</reference>
<dbReference type="OrthoDB" id="10662372at2759"/>
<dbReference type="AlphaFoldDB" id="A0A2N5S0B6"/>
<comment type="caution">
    <text evidence="2">The sequence shown here is derived from an EMBL/GenBank/DDBJ whole genome shotgun (WGS) entry which is preliminary data.</text>
</comment>
<feature type="compositionally biased region" description="Polar residues" evidence="1">
    <location>
        <begin position="299"/>
        <end position="316"/>
    </location>
</feature>